<feature type="domain" description="IclR-ED" evidence="5">
    <location>
        <begin position="74"/>
        <end position="260"/>
    </location>
</feature>
<evidence type="ECO:0000256" key="3">
    <source>
        <dbReference type="ARBA" id="ARBA00023163"/>
    </source>
</evidence>
<evidence type="ECO:0000259" key="4">
    <source>
        <dbReference type="PROSITE" id="PS51077"/>
    </source>
</evidence>
<dbReference type="EMBL" id="MJMN01000035">
    <property type="protein sequence ID" value="OMG80850.1"/>
    <property type="molecule type" value="Genomic_DNA"/>
</dbReference>
<reference evidence="6 7" key="1">
    <citation type="submission" date="2016-09" db="EMBL/GenBank/DDBJ databases">
        <title>Phylogenomics of Achromobacter.</title>
        <authorList>
            <person name="Jeukens J."/>
            <person name="Freschi L."/>
            <person name="Vincent A.T."/>
            <person name="Emond-Rheault J.-G."/>
            <person name="Kukavica-Ibrulj I."/>
            <person name="Charette S.J."/>
            <person name="Levesque R.C."/>
        </authorList>
    </citation>
    <scope>NUCLEOTIDE SEQUENCE [LARGE SCALE GENOMIC DNA]</scope>
    <source>
        <strain evidence="6 7">AUS488</strain>
    </source>
</reference>
<keyword evidence="2" id="KW-0238">DNA-binding</keyword>
<feature type="domain" description="HTH iclR-type" evidence="4">
    <location>
        <begin position="13"/>
        <end position="73"/>
    </location>
</feature>
<dbReference type="SUPFAM" id="SSF55781">
    <property type="entry name" value="GAF domain-like"/>
    <property type="match status" value="1"/>
</dbReference>
<keyword evidence="1" id="KW-0805">Transcription regulation</keyword>
<evidence type="ECO:0000256" key="2">
    <source>
        <dbReference type="ARBA" id="ARBA00023125"/>
    </source>
</evidence>
<dbReference type="GO" id="GO:0003700">
    <property type="term" value="F:DNA-binding transcription factor activity"/>
    <property type="evidence" value="ECO:0007669"/>
    <property type="project" value="TreeGrafter"/>
</dbReference>
<dbReference type="AlphaFoldDB" id="A0A1R1JNL1"/>
<accession>A0A1R1JNL1</accession>
<dbReference type="InterPro" id="IPR005471">
    <property type="entry name" value="Tscrpt_reg_IclR_N"/>
</dbReference>
<evidence type="ECO:0000259" key="5">
    <source>
        <dbReference type="PROSITE" id="PS51078"/>
    </source>
</evidence>
<proteinExistence type="predicted"/>
<dbReference type="InterPro" id="IPR014757">
    <property type="entry name" value="Tscrpt_reg_IclR_C"/>
</dbReference>
<dbReference type="GO" id="GO:0045892">
    <property type="term" value="P:negative regulation of DNA-templated transcription"/>
    <property type="evidence" value="ECO:0007669"/>
    <property type="project" value="TreeGrafter"/>
</dbReference>
<protein>
    <submittedName>
        <fullName evidence="6">IclR family transcriptional regulator</fullName>
    </submittedName>
</protein>
<evidence type="ECO:0000256" key="1">
    <source>
        <dbReference type="ARBA" id="ARBA00023015"/>
    </source>
</evidence>
<sequence>MGVMVSESKVAGAAAFAKFMTVLQAVADAPSPPTAAALARSCGYPRPTVYRIVAALAEQGMVAETDGVYRLGPRLLSLASRAWSQFDLRATLASDLRALRDATGETVHLAVPAGAEMVYIDKLESPGPVRMASRVGAAVALHSSAVGKAYLAALGDAAREPLLRGLPLESRMPGTLASLPALRAALAETAARGYAMDNEENEPGIVCYGVALRDAAGHPVACVSISTLLFRRRDDPHSAYIEPLLRLRDAATAKLAVLPSGGA</sequence>
<dbReference type="Gene3D" id="1.10.10.10">
    <property type="entry name" value="Winged helix-like DNA-binding domain superfamily/Winged helix DNA-binding domain"/>
    <property type="match status" value="1"/>
</dbReference>
<dbReference type="OrthoDB" id="13103at2"/>
<dbReference type="SUPFAM" id="SSF46785">
    <property type="entry name" value="Winged helix' DNA-binding domain"/>
    <property type="match status" value="1"/>
</dbReference>
<organism evidence="6 7">
    <name type="scientific">Alcaligenes xylosoxydans xylosoxydans</name>
    <name type="common">Achromobacter xylosoxidans</name>
    <dbReference type="NCBI Taxonomy" id="85698"/>
    <lineage>
        <taxon>Bacteria</taxon>
        <taxon>Pseudomonadati</taxon>
        <taxon>Pseudomonadota</taxon>
        <taxon>Betaproteobacteria</taxon>
        <taxon>Burkholderiales</taxon>
        <taxon>Alcaligenaceae</taxon>
        <taxon>Achromobacter</taxon>
    </lineage>
</organism>
<dbReference type="Pfam" id="PF01614">
    <property type="entry name" value="IclR_C"/>
    <property type="match status" value="1"/>
</dbReference>
<dbReference type="InterPro" id="IPR050707">
    <property type="entry name" value="HTH_MetabolicPath_Reg"/>
</dbReference>
<comment type="caution">
    <text evidence="6">The sequence shown here is derived from an EMBL/GenBank/DDBJ whole genome shotgun (WGS) entry which is preliminary data.</text>
</comment>
<dbReference type="Gene3D" id="3.30.450.40">
    <property type="match status" value="1"/>
</dbReference>
<dbReference type="Pfam" id="PF09339">
    <property type="entry name" value="HTH_IclR"/>
    <property type="match status" value="1"/>
</dbReference>
<dbReference type="Proteomes" id="UP000187251">
    <property type="component" value="Unassembled WGS sequence"/>
</dbReference>
<dbReference type="PROSITE" id="PS51078">
    <property type="entry name" value="ICLR_ED"/>
    <property type="match status" value="1"/>
</dbReference>
<dbReference type="InterPro" id="IPR029016">
    <property type="entry name" value="GAF-like_dom_sf"/>
</dbReference>
<name>A0A1R1JNL1_ALCXX</name>
<gene>
    <name evidence="6" type="ORF">BIZ92_13315</name>
</gene>
<dbReference type="GO" id="GO:0003677">
    <property type="term" value="F:DNA binding"/>
    <property type="evidence" value="ECO:0007669"/>
    <property type="project" value="UniProtKB-KW"/>
</dbReference>
<dbReference type="RefSeq" id="WP_076414773.1">
    <property type="nucleotide sequence ID" value="NZ_AP028040.1"/>
</dbReference>
<keyword evidence="3" id="KW-0804">Transcription</keyword>
<dbReference type="PANTHER" id="PTHR30136:SF24">
    <property type="entry name" value="HTH-TYPE TRANSCRIPTIONAL REPRESSOR ALLR"/>
    <property type="match status" value="1"/>
</dbReference>
<dbReference type="SMART" id="SM00346">
    <property type="entry name" value="HTH_ICLR"/>
    <property type="match status" value="1"/>
</dbReference>
<dbReference type="PANTHER" id="PTHR30136">
    <property type="entry name" value="HELIX-TURN-HELIX TRANSCRIPTIONAL REGULATOR, ICLR FAMILY"/>
    <property type="match status" value="1"/>
</dbReference>
<dbReference type="PROSITE" id="PS51077">
    <property type="entry name" value="HTH_ICLR"/>
    <property type="match status" value="1"/>
</dbReference>
<evidence type="ECO:0000313" key="7">
    <source>
        <dbReference type="Proteomes" id="UP000187251"/>
    </source>
</evidence>
<dbReference type="InterPro" id="IPR036390">
    <property type="entry name" value="WH_DNA-bd_sf"/>
</dbReference>
<evidence type="ECO:0000313" key="6">
    <source>
        <dbReference type="EMBL" id="OMG80850.1"/>
    </source>
</evidence>
<dbReference type="InterPro" id="IPR036388">
    <property type="entry name" value="WH-like_DNA-bd_sf"/>
</dbReference>